<reference evidence="1 2" key="1">
    <citation type="submission" date="2023-08" db="EMBL/GenBank/DDBJ databases">
        <title>Annotated Genome Sequence of Vanrija albida AlHP1.</title>
        <authorList>
            <person name="Herzog R."/>
        </authorList>
    </citation>
    <scope>NUCLEOTIDE SEQUENCE [LARGE SCALE GENOMIC DNA]</scope>
    <source>
        <strain evidence="1 2">AlHP1</strain>
    </source>
</reference>
<protein>
    <recommendedName>
        <fullName evidence="3">F-box domain-containing protein</fullName>
    </recommendedName>
</protein>
<keyword evidence="2" id="KW-1185">Reference proteome</keyword>
<dbReference type="GeneID" id="95981063"/>
<accession>A0ABR3QD27</accession>
<evidence type="ECO:0000313" key="1">
    <source>
        <dbReference type="EMBL" id="KAL1412276.1"/>
    </source>
</evidence>
<proteinExistence type="predicted"/>
<sequence length="363" mass="40997">MPEAGVTLDASAFPHIVDLVLAHTPVADLLPLRLVSRDFRDRVDAEIDGYHVQLLDHRWRCRHRCSPPYAVTPAHAKWSDKARRPEYCVQTLPASLPRTLVKVVQFAVTASPTGIVEAINSIGTVNTLQRSGPGIMGNFPPSGWSSKLVNVVDFLHLQKDCGSRDSLNTIVLPDSTRRYVLHVAFEQIAEPRSRWRPSTHLQDLRRIRIPASGMREFVLVLWPIFKPDEGPEEPYDTFPHVLHSLLLATAQIAIKGGTVTIVGADRISPLLLGRPERKAKVRSAVVDEVKARRLQWSENHRLTPGQAEEADKRTRWLTVHEWWDELGFRRQYEGLAVGSEHVADQETETMRLLFRSECAYGTD</sequence>
<evidence type="ECO:0000313" key="2">
    <source>
        <dbReference type="Proteomes" id="UP001565368"/>
    </source>
</evidence>
<dbReference type="EMBL" id="JBBXJM010000001">
    <property type="protein sequence ID" value="KAL1412276.1"/>
    <property type="molecule type" value="Genomic_DNA"/>
</dbReference>
<evidence type="ECO:0008006" key="3">
    <source>
        <dbReference type="Google" id="ProtNLM"/>
    </source>
</evidence>
<name>A0ABR3QD27_9TREE</name>
<organism evidence="1 2">
    <name type="scientific">Vanrija albida</name>
    <dbReference type="NCBI Taxonomy" id="181172"/>
    <lineage>
        <taxon>Eukaryota</taxon>
        <taxon>Fungi</taxon>
        <taxon>Dikarya</taxon>
        <taxon>Basidiomycota</taxon>
        <taxon>Agaricomycotina</taxon>
        <taxon>Tremellomycetes</taxon>
        <taxon>Trichosporonales</taxon>
        <taxon>Trichosporonaceae</taxon>
        <taxon>Vanrija</taxon>
    </lineage>
</organism>
<dbReference type="Proteomes" id="UP001565368">
    <property type="component" value="Unassembled WGS sequence"/>
</dbReference>
<gene>
    <name evidence="1" type="ORF">Q8F55_000020</name>
</gene>
<dbReference type="RefSeq" id="XP_069212220.1">
    <property type="nucleotide sequence ID" value="XM_069348676.1"/>
</dbReference>
<comment type="caution">
    <text evidence="1">The sequence shown here is derived from an EMBL/GenBank/DDBJ whole genome shotgun (WGS) entry which is preliminary data.</text>
</comment>